<dbReference type="PANTHER" id="PTHR34598:SF3">
    <property type="entry name" value="OXIDOREDUCTASE AN1597"/>
    <property type="match status" value="1"/>
</dbReference>
<dbReference type="GO" id="GO:0032259">
    <property type="term" value="P:methylation"/>
    <property type="evidence" value="ECO:0007669"/>
    <property type="project" value="UniProtKB-KW"/>
</dbReference>
<dbReference type="EMBL" id="PKUR01000002">
    <property type="protein sequence ID" value="PLW86662.1"/>
    <property type="molecule type" value="Genomic_DNA"/>
</dbReference>
<dbReference type="GO" id="GO:0008168">
    <property type="term" value="F:methyltransferase activity"/>
    <property type="evidence" value="ECO:0007669"/>
    <property type="project" value="UniProtKB-KW"/>
</dbReference>
<comment type="caution">
    <text evidence="1">The sequence shown here is derived from an EMBL/GenBank/DDBJ whole genome shotgun (WGS) entry which is preliminary data.</text>
</comment>
<evidence type="ECO:0000313" key="1">
    <source>
        <dbReference type="EMBL" id="PLW86662.1"/>
    </source>
</evidence>
<keyword evidence="2" id="KW-1185">Reference proteome</keyword>
<dbReference type="AlphaFoldDB" id="A0AAP8MFM9"/>
<accession>A0AAP8MFM9</accession>
<evidence type="ECO:0000313" key="2">
    <source>
        <dbReference type="Proteomes" id="UP000235162"/>
    </source>
</evidence>
<dbReference type="PANTHER" id="PTHR34598">
    <property type="entry name" value="BLL6449 PROTEIN"/>
    <property type="match status" value="1"/>
</dbReference>
<name>A0AAP8MFM9_9GAMM</name>
<organism evidence="1 2">
    <name type="scientific">Halioglobus japonicus</name>
    <dbReference type="NCBI Taxonomy" id="930805"/>
    <lineage>
        <taxon>Bacteria</taxon>
        <taxon>Pseudomonadati</taxon>
        <taxon>Pseudomonadota</taxon>
        <taxon>Gammaproteobacteria</taxon>
        <taxon>Cellvibrionales</taxon>
        <taxon>Halieaceae</taxon>
        <taxon>Halioglobus</taxon>
    </lineage>
</organism>
<dbReference type="Proteomes" id="UP000235162">
    <property type="component" value="Unassembled WGS sequence"/>
</dbReference>
<keyword evidence="1" id="KW-0489">Methyltransferase</keyword>
<sequence>MLLEFGHMQQRIIQTMTQHPDVTAPVRYLAPGQHRPIYIASQGGADAALSIGADFEEHMVTIHNARNLQPAATLDTQGFCLIDHPTSIADFYQLDDNIVAYEAEIMSLVLSATGAADALVFDHTLRSDSRQVRSEHSTREPASVIHNDYTPASAVKRVRDLLPEQEAEQRLQQRFAIINVWRSIRGKVLNSPLALCSYASAQPTDFVASERRAKDRIGELQLVTFNPAHRWFYFPEQKLNESLLIKTFDSATDGRARGVAHTAFDNPLAPAGAPPRESMESRLLVFF</sequence>
<dbReference type="InterPro" id="IPR044053">
    <property type="entry name" value="AsaB-like"/>
</dbReference>
<keyword evidence="1" id="KW-0808">Transferase</keyword>
<gene>
    <name evidence="1" type="ORF">C0029_09725</name>
</gene>
<dbReference type="NCBIfam" id="NF041278">
    <property type="entry name" value="CmcJ_NvfI_EfuI"/>
    <property type="match status" value="1"/>
</dbReference>
<protein>
    <submittedName>
        <fullName evidence="1">Methyltransferase</fullName>
    </submittedName>
</protein>
<dbReference type="GO" id="GO:0016491">
    <property type="term" value="F:oxidoreductase activity"/>
    <property type="evidence" value="ECO:0007669"/>
    <property type="project" value="InterPro"/>
</dbReference>
<reference evidence="1 2" key="1">
    <citation type="submission" date="2018-01" db="EMBL/GenBank/DDBJ databases">
        <title>The draft genome sequence of Halioglobus japonicus S1-36.</title>
        <authorList>
            <person name="Du Z.-J."/>
            <person name="Shi M.-J."/>
        </authorList>
    </citation>
    <scope>NUCLEOTIDE SEQUENCE [LARGE SCALE GENOMIC DNA]</scope>
    <source>
        <strain evidence="1 2">S1-36</strain>
    </source>
</reference>
<proteinExistence type="predicted"/>